<dbReference type="Proteomes" id="UP001165587">
    <property type="component" value="Unassembled WGS sequence"/>
</dbReference>
<dbReference type="Gene3D" id="3.40.50.12090">
    <property type="match status" value="1"/>
</dbReference>
<proteinExistence type="predicted"/>
<reference evidence="2" key="1">
    <citation type="submission" date="2022-08" db="EMBL/GenBank/DDBJ databases">
        <authorList>
            <person name="Deng Y."/>
            <person name="Han X.-F."/>
            <person name="Zhang Y.-Q."/>
        </authorList>
    </citation>
    <scope>NUCLEOTIDE SEQUENCE</scope>
    <source>
        <strain evidence="2">CPCC 203407</strain>
    </source>
</reference>
<protein>
    <submittedName>
        <fullName evidence="2">Cell wall-binding repeat-containing protein</fullName>
    </submittedName>
</protein>
<dbReference type="InterPro" id="IPR007253">
    <property type="entry name" value="Cell_wall-bd_2"/>
</dbReference>
<dbReference type="PANTHER" id="PTHR30032">
    <property type="entry name" value="N-ACETYLMURAMOYL-L-ALANINE AMIDASE-RELATED"/>
    <property type="match status" value="1"/>
</dbReference>
<dbReference type="EMBL" id="JANLCK010000010">
    <property type="protein sequence ID" value="MCS5727406.1"/>
    <property type="molecule type" value="Genomic_DNA"/>
</dbReference>
<sequence>MKINGLVGAIIAVALASGAVPGGAAAQPVEPAERSRARLCPITELIPPTVERLGGADRVGVAIRASQEAFPGGADVVYLASGSTFSDALAGSAAAGFDGGPILLVPRDSVPQGVLDEMVRLSPGKIVILGGTASISAELERSLDYLPAAVERVAGDDRYEVAASLARLTFGTSSEILYVASGQTFPDALSASAAAGSWHVPVLLTAKDGVPEPVLGLLREETMLDEIIVVGGPSTISEAVVEQLGRFGHVTRIGGADRYEVSATTSEKTFCNDTTTVFVASGRVFPDALSGSAAAIAMDAPVLLVTPDSIPTSVLAELDRLNPQQVKVLGGPATVSDSVVVELWEHVTAPR</sequence>
<dbReference type="AlphaFoldDB" id="A0AA41XKG6"/>
<accession>A0AA41XKG6</accession>
<dbReference type="GO" id="GO:0030288">
    <property type="term" value="C:outer membrane-bounded periplasmic space"/>
    <property type="evidence" value="ECO:0007669"/>
    <property type="project" value="TreeGrafter"/>
</dbReference>
<evidence type="ECO:0000256" key="1">
    <source>
        <dbReference type="SAM" id="SignalP"/>
    </source>
</evidence>
<dbReference type="PANTHER" id="PTHR30032:SF4">
    <property type="entry name" value="AMIDASE ENHANCER"/>
    <property type="match status" value="1"/>
</dbReference>
<dbReference type="Pfam" id="PF04122">
    <property type="entry name" value="CW_binding_2"/>
    <property type="match status" value="3"/>
</dbReference>
<comment type="caution">
    <text evidence="2">The sequence shown here is derived from an EMBL/GenBank/DDBJ whole genome shotgun (WGS) entry which is preliminary data.</text>
</comment>
<keyword evidence="3" id="KW-1185">Reference proteome</keyword>
<evidence type="ECO:0000313" key="2">
    <source>
        <dbReference type="EMBL" id="MCS5727406.1"/>
    </source>
</evidence>
<dbReference type="InterPro" id="IPR051922">
    <property type="entry name" value="Bact_Sporulation_Assoc"/>
</dbReference>
<keyword evidence="1" id="KW-0732">Signal</keyword>
<gene>
    <name evidence="2" type="ORF">N1028_16040</name>
</gene>
<feature type="chain" id="PRO_5041354168" evidence="1">
    <location>
        <begin position="27"/>
        <end position="351"/>
    </location>
</feature>
<name>A0AA41XKG6_9MICO</name>
<organism evidence="2 3">
    <name type="scientific">Herbiconiux oxytropis</name>
    <dbReference type="NCBI Taxonomy" id="2970915"/>
    <lineage>
        <taxon>Bacteria</taxon>
        <taxon>Bacillati</taxon>
        <taxon>Actinomycetota</taxon>
        <taxon>Actinomycetes</taxon>
        <taxon>Micrococcales</taxon>
        <taxon>Microbacteriaceae</taxon>
        <taxon>Herbiconiux</taxon>
    </lineage>
</organism>
<feature type="signal peptide" evidence="1">
    <location>
        <begin position="1"/>
        <end position="26"/>
    </location>
</feature>
<evidence type="ECO:0000313" key="3">
    <source>
        <dbReference type="Proteomes" id="UP001165587"/>
    </source>
</evidence>